<dbReference type="PROSITE" id="PS00122">
    <property type="entry name" value="CARBOXYLESTERASE_B_1"/>
    <property type="match status" value="1"/>
</dbReference>
<dbReference type="SUPFAM" id="SSF53474">
    <property type="entry name" value="alpha/beta-Hydrolases"/>
    <property type="match status" value="1"/>
</dbReference>
<dbReference type="InterPro" id="IPR029058">
    <property type="entry name" value="AB_hydrolase_fold"/>
</dbReference>
<organism evidence="6 7">
    <name type="scientific">Podospora australis</name>
    <dbReference type="NCBI Taxonomy" id="1536484"/>
    <lineage>
        <taxon>Eukaryota</taxon>
        <taxon>Fungi</taxon>
        <taxon>Dikarya</taxon>
        <taxon>Ascomycota</taxon>
        <taxon>Pezizomycotina</taxon>
        <taxon>Sordariomycetes</taxon>
        <taxon>Sordariomycetidae</taxon>
        <taxon>Sordariales</taxon>
        <taxon>Podosporaceae</taxon>
        <taxon>Podospora</taxon>
    </lineage>
</organism>
<evidence type="ECO:0000313" key="6">
    <source>
        <dbReference type="EMBL" id="KAK4189732.1"/>
    </source>
</evidence>
<keyword evidence="4" id="KW-0812">Transmembrane</keyword>
<reference evidence="6" key="2">
    <citation type="submission" date="2023-05" db="EMBL/GenBank/DDBJ databases">
        <authorList>
            <consortium name="Lawrence Berkeley National Laboratory"/>
            <person name="Steindorff A."/>
            <person name="Hensen N."/>
            <person name="Bonometti L."/>
            <person name="Westerberg I."/>
            <person name="Brannstrom I.O."/>
            <person name="Guillou S."/>
            <person name="Cros-Aarteil S."/>
            <person name="Calhoun S."/>
            <person name="Haridas S."/>
            <person name="Kuo A."/>
            <person name="Mondo S."/>
            <person name="Pangilinan J."/>
            <person name="Riley R."/>
            <person name="Labutti K."/>
            <person name="Andreopoulos B."/>
            <person name="Lipzen A."/>
            <person name="Chen C."/>
            <person name="Yanf M."/>
            <person name="Daum C."/>
            <person name="Ng V."/>
            <person name="Clum A."/>
            <person name="Ohm R."/>
            <person name="Martin F."/>
            <person name="Silar P."/>
            <person name="Natvig D."/>
            <person name="Lalanne C."/>
            <person name="Gautier V."/>
            <person name="Ament-Velasquez S.L."/>
            <person name="Kruys A."/>
            <person name="Hutchinson M.I."/>
            <person name="Powell A.J."/>
            <person name="Barry K."/>
            <person name="Miller A.N."/>
            <person name="Grigoriev I.V."/>
            <person name="Debuchy R."/>
            <person name="Gladieux P."/>
            <person name="Thoren M.H."/>
            <person name="Johannesson H."/>
        </authorList>
    </citation>
    <scope>NUCLEOTIDE SEQUENCE</scope>
    <source>
        <strain evidence="6">PSN309</strain>
    </source>
</reference>
<accession>A0AAN6X1C9</accession>
<dbReference type="Pfam" id="PF00135">
    <property type="entry name" value="COesterase"/>
    <property type="match status" value="1"/>
</dbReference>
<dbReference type="InterPro" id="IPR002018">
    <property type="entry name" value="CarbesteraseB"/>
</dbReference>
<keyword evidence="4" id="KW-1133">Transmembrane helix</keyword>
<protein>
    <submittedName>
        <fullName evidence="6">Alpha/Beta hydrolase protein</fullName>
    </submittedName>
</protein>
<proteinExistence type="inferred from homology"/>
<keyword evidence="7" id="KW-1185">Reference proteome</keyword>
<feature type="domain" description="Carboxylesterase type B" evidence="5">
    <location>
        <begin position="211"/>
        <end position="693"/>
    </location>
</feature>
<evidence type="ECO:0000256" key="2">
    <source>
        <dbReference type="ARBA" id="ARBA00022801"/>
    </source>
</evidence>
<dbReference type="GO" id="GO:0052689">
    <property type="term" value="F:carboxylic ester hydrolase activity"/>
    <property type="evidence" value="ECO:0007669"/>
    <property type="project" value="TreeGrafter"/>
</dbReference>
<comment type="caution">
    <text evidence="6">The sequence shown here is derived from an EMBL/GenBank/DDBJ whole genome shotgun (WGS) entry which is preliminary data.</text>
</comment>
<keyword evidence="2 6" id="KW-0378">Hydrolase</keyword>
<feature type="transmembrane region" description="Helical" evidence="4">
    <location>
        <begin position="123"/>
        <end position="147"/>
    </location>
</feature>
<sequence length="752" mass="82105">MSSPSISNCHLVDLFQTPTKDTAGGIQRWASPITMLEATPPEESQKPLHAQGRPAREDVGANDASAVAPPPPPTLPRLGHSNPDPDAKRRLEKIAYDRHHYCSFQEHRKQETLQQQTRQARRLVLLLKALNGLSPLAAAILGVGVLFCLYKYGHHCRSFFSWPCFASSTSPASSASSSSGASPIITTVLANVTTSSAVVDLNYTIYLGNGLKNGVNEFLGMRYAAPPLGNLRWRPPMEPDEVSGAVKASEFGPVCLGAGRGYPVDGQNEDCLFANVWAPANATTRSRLPVWVFIQGGGYNALTNANWNGSEVVEKSGHNIVLVNFNYRVGLWGFLASERVRNDGALNVGLLDQRMLLKWVKRHITTFGGDPEHIVIHGASAGAGSVAMHLVAYGGRNDSLFISGISEAIFFPAQPFVSELEYQFDRVVSQIGCDNVTISEQMSCLREKDVASVQSVNYAQAFPGRDAPPLPIFYFTPCIDGVFLEDLPYNLYKAGRFLKVPMIFGTSTNEGSVFAANAATQTDVALFFRNNYPLLTANDTDDILSVYGGPGSPLPKHAAWFPTSCQAYGEATFICPQTNVLDALSGGGPPHTSLSSTAHPSSSSSIPAVNNAQLYAYRFNVHDDENTANGMGVPHLFDAQAIFGADNINGGSQSYKTYNAPVIPRMMGYYISFVRTLNPNKLRTPGTPEWAGWRSSTSSSGDNENENDEEGSNKRMRLVFETDETFMEEVSREERGRCKFWEQLGRTRMEQR</sequence>
<dbReference type="AlphaFoldDB" id="A0AAN6X1C9"/>
<dbReference type="PANTHER" id="PTHR43918">
    <property type="entry name" value="ACETYLCHOLINESTERASE"/>
    <property type="match status" value="1"/>
</dbReference>
<keyword evidence="4" id="KW-0472">Membrane</keyword>
<dbReference type="Proteomes" id="UP001302126">
    <property type="component" value="Unassembled WGS sequence"/>
</dbReference>
<dbReference type="InterPro" id="IPR019826">
    <property type="entry name" value="Carboxylesterase_B_AS"/>
</dbReference>
<dbReference type="EMBL" id="MU864372">
    <property type="protein sequence ID" value="KAK4189732.1"/>
    <property type="molecule type" value="Genomic_DNA"/>
</dbReference>
<dbReference type="PANTHER" id="PTHR43918:SF4">
    <property type="entry name" value="CARBOXYLIC ESTER HYDROLASE"/>
    <property type="match status" value="1"/>
</dbReference>
<evidence type="ECO:0000256" key="3">
    <source>
        <dbReference type="SAM" id="MobiDB-lite"/>
    </source>
</evidence>
<feature type="region of interest" description="Disordered" evidence="3">
    <location>
        <begin position="18"/>
        <end position="87"/>
    </location>
</feature>
<evidence type="ECO:0000313" key="7">
    <source>
        <dbReference type="Proteomes" id="UP001302126"/>
    </source>
</evidence>
<name>A0AAN6X1C9_9PEZI</name>
<reference evidence="6" key="1">
    <citation type="journal article" date="2023" name="Mol. Phylogenet. Evol.">
        <title>Genome-scale phylogeny and comparative genomics of the fungal order Sordariales.</title>
        <authorList>
            <person name="Hensen N."/>
            <person name="Bonometti L."/>
            <person name="Westerberg I."/>
            <person name="Brannstrom I.O."/>
            <person name="Guillou S."/>
            <person name="Cros-Aarteil S."/>
            <person name="Calhoun S."/>
            <person name="Haridas S."/>
            <person name="Kuo A."/>
            <person name="Mondo S."/>
            <person name="Pangilinan J."/>
            <person name="Riley R."/>
            <person name="LaButti K."/>
            <person name="Andreopoulos B."/>
            <person name="Lipzen A."/>
            <person name="Chen C."/>
            <person name="Yan M."/>
            <person name="Daum C."/>
            <person name="Ng V."/>
            <person name="Clum A."/>
            <person name="Steindorff A."/>
            <person name="Ohm R.A."/>
            <person name="Martin F."/>
            <person name="Silar P."/>
            <person name="Natvig D.O."/>
            <person name="Lalanne C."/>
            <person name="Gautier V."/>
            <person name="Ament-Velasquez S.L."/>
            <person name="Kruys A."/>
            <person name="Hutchinson M.I."/>
            <person name="Powell A.J."/>
            <person name="Barry K."/>
            <person name="Miller A.N."/>
            <person name="Grigoriev I.V."/>
            <person name="Debuchy R."/>
            <person name="Gladieux P."/>
            <person name="Hiltunen Thoren M."/>
            <person name="Johannesson H."/>
        </authorList>
    </citation>
    <scope>NUCLEOTIDE SEQUENCE</scope>
    <source>
        <strain evidence="6">PSN309</strain>
    </source>
</reference>
<evidence type="ECO:0000256" key="4">
    <source>
        <dbReference type="SAM" id="Phobius"/>
    </source>
</evidence>
<feature type="region of interest" description="Disordered" evidence="3">
    <location>
        <begin position="684"/>
        <end position="717"/>
    </location>
</feature>
<comment type="similarity">
    <text evidence="1">Belongs to the type-B carboxylesterase/lipase family.</text>
</comment>
<gene>
    <name evidence="6" type="ORF">QBC35DRAFT_492202</name>
</gene>
<dbReference type="Gene3D" id="3.40.50.1820">
    <property type="entry name" value="alpha/beta hydrolase"/>
    <property type="match status" value="1"/>
</dbReference>
<evidence type="ECO:0000259" key="5">
    <source>
        <dbReference type="Pfam" id="PF00135"/>
    </source>
</evidence>
<evidence type="ECO:0000256" key="1">
    <source>
        <dbReference type="ARBA" id="ARBA00005964"/>
    </source>
</evidence>
<dbReference type="InterPro" id="IPR050654">
    <property type="entry name" value="AChE-related_enzymes"/>
</dbReference>